<evidence type="ECO:0000256" key="1">
    <source>
        <dbReference type="SAM" id="Coils"/>
    </source>
</evidence>
<evidence type="ECO:0000313" key="4">
    <source>
        <dbReference type="Proteomes" id="UP000054270"/>
    </source>
</evidence>
<gene>
    <name evidence="3" type="ORF">HYPSUDRAFT_53902</name>
</gene>
<protein>
    <submittedName>
        <fullName evidence="3">Uncharacterized protein</fullName>
    </submittedName>
</protein>
<reference evidence="4" key="1">
    <citation type="submission" date="2014-04" db="EMBL/GenBank/DDBJ databases">
        <title>Evolutionary Origins and Diversification of the Mycorrhizal Mutualists.</title>
        <authorList>
            <consortium name="DOE Joint Genome Institute"/>
            <consortium name="Mycorrhizal Genomics Consortium"/>
            <person name="Kohler A."/>
            <person name="Kuo A."/>
            <person name="Nagy L.G."/>
            <person name="Floudas D."/>
            <person name="Copeland A."/>
            <person name="Barry K.W."/>
            <person name="Cichocki N."/>
            <person name="Veneault-Fourrey C."/>
            <person name="LaButti K."/>
            <person name="Lindquist E.A."/>
            <person name="Lipzen A."/>
            <person name="Lundell T."/>
            <person name="Morin E."/>
            <person name="Murat C."/>
            <person name="Riley R."/>
            <person name="Ohm R."/>
            <person name="Sun H."/>
            <person name="Tunlid A."/>
            <person name="Henrissat B."/>
            <person name="Grigoriev I.V."/>
            <person name="Hibbett D.S."/>
            <person name="Martin F."/>
        </authorList>
    </citation>
    <scope>NUCLEOTIDE SEQUENCE [LARGE SCALE GENOMIC DNA]</scope>
    <source>
        <strain evidence="4">FD-334 SS-4</strain>
    </source>
</reference>
<dbReference type="AlphaFoldDB" id="A0A0D2L9Q9"/>
<accession>A0A0D2L9Q9</accession>
<feature type="coiled-coil region" evidence="1">
    <location>
        <begin position="144"/>
        <end position="171"/>
    </location>
</feature>
<feature type="region of interest" description="Disordered" evidence="2">
    <location>
        <begin position="1"/>
        <end position="45"/>
    </location>
</feature>
<keyword evidence="4" id="KW-1185">Reference proteome</keyword>
<feature type="compositionally biased region" description="Basic and acidic residues" evidence="2">
    <location>
        <begin position="11"/>
        <end position="29"/>
    </location>
</feature>
<feature type="compositionally biased region" description="Polar residues" evidence="2">
    <location>
        <begin position="59"/>
        <end position="68"/>
    </location>
</feature>
<keyword evidence="1" id="KW-0175">Coiled coil</keyword>
<feature type="region of interest" description="Disordered" evidence="2">
    <location>
        <begin position="59"/>
        <end position="93"/>
    </location>
</feature>
<dbReference type="Proteomes" id="UP000054270">
    <property type="component" value="Unassembled WGS sequence"/>
</dbReference>
<evidence type="ECO:0000256" key="2">
    <source>
        <dbReference type="SAM" id="MobiDB-lite"/>
    </source>
</evidence>
<name>A0A0D2L9Q9_HYPSF</name>
<dbReference type="EMBL" id="KN817539">
    <property type="protein sequence ID" value="KJA23977.1"/>
    <property type="molecule type" value="Genomic_DNA"/>
</dbReference>
<evidence type="ECO:0000313" key="3">
    <source>
        <dbReference type="EMBL" id="KJA23977.1"/>
    </source>
</evidence>
<organism evidence="3 4">
    <name type="scientific">Hypholoma sublateritium (strain FD-334 SS-4)</name>
    <dbReference type="NCBI Taxonomy" id="945553"/>
    <lineage>
        <taxon>Eukaryota</taxon>
        <taxon>Fungi</taxon>
        <taxon>Dikarya</taxon>
        <taxon>Basidiomycota</taxon>
        <taxon>Agaricomycotina</taxon>
        <taxon>Agaricomycetes</taxon>
        <taxon>Agaricomycetidae</taxon>
        <taxon>Agaricales</taxon>
        <taxon>Agaricineae</taxon>
        <taxon>Strophariaceae</taxon>
        <taxon>Hypholoma</taxon>
    </lineage>
</organism>
<proteinExistence type="predicted"/>
<sequence length="226" mass="25686">MSLSDQSISLFHERRGQQHDQYDRDRRSGSDNIENNQIHPEVNVPPQAVQSDYHLSDMNENLTPSRAQSYGEEVSRTSRGQPGPRQGHQENGLNDRQRSYNFEHISLDIPAAFTSHAEASEVLGKAYDLVVQAHVYKTWAKKQRECAEENVNFTERQLEAAERQVDRAIEAIEDDGFRVFHDDLRSSRVPAVPYVVEIRHDICRLSVNGTDPVPCLLAYGVADSEN</sequence>